<dbReference type="PIRSF" id="PIRSF017300">
    <property type="entry name" value="snoRNP_Mpp10"/>
    <property type="match status" value="1"/>
</dbReference>
<dbReference type="PANTHER" id="PTHR17039:SF0">
    <property type="entry name" value="U3 SMALL NUCLEOLAR RIBONUCLEOPROTEIN PROTEIN MPP10"/>
    <property type="match status" value="1"/>
</dbReference>
<feature type="compositionally biased region" description="Acidic residues" evidence="8">
    <location>
        <begin position="392"/>
        <end position="436"/>
    </location>
</feature>
<feature type="compositionally biased region" description="Acidic residues" evidence="8">
    <location>
        <begin position="444"/>
        <end position="454"/>
    </location>
</feature>
<feature type="region of interest" description="Disordered" evidence="8">
    <location>
        <begin position="293"/>
        <end position="485"/>
    </location>
</feature>
<evidence type="ECO:0000256" key="2">
    <source>
        <dbReference type="ARBA" id="ARBA00022517"/>
    </source>
</evidence>
<feature type="compositionally biased region" description="Acidic residues" evidence="8">
    <location>
        <begin position="183"/>
        <end position="227"/>
    </location>
</feature>
<dbReference type="EMBL" id="JASBNA010000031">
    <property type="protein sequence ID" value="KAK7683334.1"/>
    <property type="molecule type" value="Genomic_DNA"/>
</dbReference>
<dbReference type="GO" id="GO:0034457">
    <property type="term" value="C:Mpp10 complex"/>
    <property type="evidence" value="ECO:0007669"/>
    <property type="project" value="UniProtKB-UniRule"/>
</dbReference>
<feature type="compositionally biased region" description="Basic and acidic residues" evidence="8">
    <location>
        <begin position="455"/>
        <end position="468"/>
    </location>
</feature>
<feature type="region of interest" description="Disordered" evidence="8">
    <location>
        <begin position="179"/>
        <end position="280"/>
    </location>
</feature>
<dbReference type="InterPro" id="IPR012173">
    <property type="entry name" value="Mpp10"/>
</dbReference>
<comment type="function">
    <text evidence="7">Involved in nucleolar processing of pre-18S ribosomal RNA.</text>
</comment>
<evidence type="ECO:0000256" key="1">
    <source>
        <dbReference type="ARBA" id="ARBA00004604"/>
    </source>
</evidence>
<evidence type="ECO:0000256" key="7">
    <source>
        <dbReference type="PIRNR" id="PIRNR017300"/>
    </source>
</evidence>
<keyword evidence="2 7" id="KW-0690">Ribosome biogenesis</keyword>
<comment type="caution">
    <text evidence="9">The sequence shown here is derived from an EMBL/GenBank/DDBJ whole genome shotgun (WGS) entry which is preliminary data.</text>
</comment>
<evidence type="ECO:0000313" key="10">
    <source>
        <dbReference type="Proteomes" id="UP001385951"/>
    </source>
</evidence>
<feature type="compositionally biased region" description="Acidic residues" evidence="8">
    <location>
        <begin position="309"/>
        <end position="322"/>
    </location>
</feature>
<dbReference type="GO" id="GO:0032040">
    <property type="term" value="C:small-subunit processome"/>
    <property type="evidence" value="ECO:0007669"/>
    <property type="project" value="TreeGrafter"/>
</dbReference>
<evidence type="ECO:0000256" key="8">
    <source>
        <dbReference type="SAM" id="MobiDB-lite"/>
    </source>
</evidence>
<feature type="compositionally biased region" description="Acidic residues" evidence="8">
    <location>
        <begin position="469"/>
        <end position="480"/>
    </location>
</feature>
<keyword evidence="10" id="KW-1185">Reference proteome</keyword>
<comment type="subcellular location">
    <subcellularLocation>
        <location evidence="1 7">Nucleus</location>
        <location evidence="1 7">Nucleolus</location>
    </subcellularLocation>
</comment>
<feature type="region of interest" description="Disordered" evidence="8">
    <location>
        <begin position="68"/>
        <end position="122"/>
    </location>
</feature>
<name>A0AAW0FYR5_9APHY</name>
<keyword evidence="5 7" id="KW-0687">Ribonucleoprotein</keyword>
<comment type="similarity">
    <text evidence="6 7">Belongs to the MPP10 family.</text>
</comment>
<dbReference type="Proteomes" id="UP001385951">
    <property type="component" value="Unassembled WGS sequence"/>
</dbReference>
<evidence type="ECO:0000256" key="4">
    <source>
        <dbReference type="ARBA" id="ARBA00023242"/>
    </source>
</evidence>
<organism evidence="9 10">
    <name type="scientific">Cerrena zonata</name>
    <dbReference type="NCBI Taxonomy" id="2478898"/>
    <lineage>
        <taxon>Eukaryota</taxon>
        <taxon>Fungi</taxon>
        <taxon>Dikarya</taxon>
        <taxon>Basidiomycota</taxon>
        <taxon>Agaricomycotina</taxon>
        <taxon>Agaricomycetes</taxon>
        <taxon>Polyporales</taxon>
        <taxon>Cerrenaceae</taxon>
        <taxon>Cerrena</taxon>
    </lineage>
</organism>
<dbReference type="AlphaFoldDB" id="A0AAW0FYR5"/>
<evidence type="ECO:0000256" key="5">
    <source>
        <dbReference type="ARBA" id="ARBA00023274"/>
    </source>
</evidence>
<feature type="compositionally biased region" description="Basic and acidic residues" evidence="8">
    <location>
        <begin position="353"/>
        <end position="374"/>
    </location>
</feature>
<keyword evidence="3 7" id="KW-0698">rRNA processing</keyword>
<dbReference type="GO" id="GO:0006364">
    <property type="term" value="P:rRNA processing"/>
    <property type="evidence" value="ECO:0007669"/>
    <property type="project" value="UniProtKB-KW"/>
</dbReference>
<protein>
    <recommendedName>
        <fullName evidence="7">U3 small nucleolar ribonucleoprotein protein MPP10</fullName>
    </recommendedName>
</protein>
<feature type="compositionally biased region" description="Low complexity" evidence="8">
    <location>
        <begin position="87"/>
        <end position="97"/>
    </location>
</feature>
<reference evidence="9 10" key="1">
    <citation type="submission" date="2022-09" db="EMBL/GenBank/DDBJ databases">
        <authorList>
            <person name="Palmer J.M."/>
        </authorList>
    </citation>
    <scope>NUCLEOTIDE SEQUENCE [LARGE SCALE GENOMIC DNA]</scope>
    <source>
        <strain evidence="9 10">DSM 7382</strain>
    </source>
</reference>
<feature type="compositionally biased region" description="Basic residues" evidence="8">
    <location>
        <begin position="705"/>
        <end position="717"/>
    </location>
</feature>
<accession>A0AAW0FYR5</accession>
<keyword evidence="4 7" id="KW-0539">Nucleus</keyword>
<proteinExistence type="inferred from homology"/>
<evidence type="ECO:0000256" key="3">
    <source>
        <dbReference type="ARBA" id="ARBA00022552"/>
    </source>
</evidence>
<gene>
    <name evidence="9" type="ORF">QCA50_013596</name>
</gene>
<dbReference type="GO" id="GO:0005732">
    <property type="term" value="C:sno(s)RNA-containing ribonucleoprotein complex"/>
    <property type="evidence" value="ECO:0007669"/>
    <property type="project" value="UniProtKB-UniRule"/>
</dbReference>
<feature type="compositionally biased region" description="Basic residues" evidence="8">
    <location>
        <begin position="262"/>
        <end position="274"/>
    </location>
</feature>
<dbReference type="PANTHER" id="PTHR17039">
    <property type="entry name" value="U3 SMALL NUCLEOLAR RIBONUCLEOPROTEIN PROTEIN MPP10"/>
    <property type="match status" value="1"/>
</dbReference>
<evidence type="ECO:0000313" key="9">
    <source>
        <dbReference type="EMBL" id="KAK7683334.1"/>
    </source>
</evidence>
<dbReference type="Pfam" id="PF04006">
    <property type="entry name" value="Mpp10"/>
    <property type="match status" value="1"/>
</dbReference>
<evidence type="ECO:0000256" key="6">
    <source>
        <dbReference type="ARBA" id="ARBA00029455"/>
    </source>
</evidence>
<feature type="region of interest" description="Disordered" evidence="8">
    <location>
        <begin position="705"/>
        <end position="724"/>
    </location>
</feature>
<sequence>MASSPAPSQNEVADIQLPLELLNLSTYVEKKPEALATGDEELQIAALKAAKHVFDMALRTESKSRPQLLELLKSMSPSEAPKTRSQTAAEAETTASNGKRKRSGSPSSEPEPTPNCPILEDTPLPELCIEGMDEDQLWTQLDLRGKVVCDLLEFALQTTGEIEESDEDIEDDLKLKKQKLMVDEDEDEDDVSFDEEAESDEDSEDDSDLSDEDEDSEDQGLDDEDGDVQNHLGDSTTELRDESDSENELDLDAVLPSALRGGKTKSKPGRKGRGHPVLDDGFFDLAAFNAETEQAEAKVSSKGRLSKGDDDDEEDDEEDEGIDYFASVGDDVEADDEEPFYRDFFEPPSQTGKKKEQEKPKPSGKVRFHEEVRVRNIQPKGKGLPVNAQFSIEEEDDEDDDDFEDEDDVLDGEESVSDEDEDDLEGGMDLDEEEDEFGKMGSELDSEEDDDEDGFQSRETIDRLKDDLFADDDDDEESDSDLTTHQKRLASLQDEISQLETENVSKKHWTLMGEASSRARPQNALLEEDLEFERVMKSVPVITEETVQGLEERIKARIIEGHFDDVVRRRPVDDKPFLPSRFFELQDTKSKQSLAEIYEGEYTAAQTGGMTGEDRDGKLAKEHKEIEKLWEGICHKLDALTNAHFTPKAPKATISTISNVSAATLESALPTTMATSTMLAPEEVFTPSASDLVARSELTPVQKRALHNKQKKAKRKSRDSLEKSVDKFAKMKGIRGMKLQKDAALKSLVKNGKGVTVIGKKGQDNGKKVKRQSN</sequence>